<evidence type="ECO:0000259" key="4">
    <source>
        <dbReference type="Pfam" id="PF00535"/>
    </source>
</evidence>
<dbReference type="InterPro" id="IPR029044">
    <property type="entry name" value="Nucleotide-diphossugar_trans"/>
</dbReference>
<dbReference type="PANTHER" id="PTHR22916">
    <property type="entry name" value="GLYCOSYLTRANSFERASE"/>
    <property type="match status" value="1"/>
</dbReference>
<accession>Q64Q34</accession>
<dbReference type="Gene3D" id="3.90.550.10">
    <property type="entry name" value="Spore Coat Polysaccharide Biosynthesis Protein SpsA, Chain A"/>
    <property type="match status" value="1"/>
</dbReference>
<feature type="domain" description="Glycosyltransferase 2-like" evidence="4">
    <location>
        <begin position="5"/>
        <end position="165"/>
    </location>
</feature>
<dbReference type="Pfam" id="PF00535">
    <property type="entry name" value="Glycos_transf_2"/>
    <property type="match status" value="1"/>
</dbReference>
<dbReference type="STRING" id="295405.BF3654"/>
<keyword evidence="2 5" id="KW-0808">Transferase</keyword>
<dbReference type="PANTHER" id="PTHR22916:SF51">
    <property type="entry name" value="GLYCOSYLTRANSFERASE EPSH-RELATED"/>
    <property type="match status" value="1"/>
</dbReference>
<evidence type="ECO:0000256" key="3">
    <source>
        <dbReference type="SAM" id="Phobius"/>
    </source>
</evidence>
<dbReference type="CAZy" id="GT2">
    <property type="family name" value="Glycosyltransferase Family 2"/>
</dbReference>
<keyword evidence="1" id="KW-0328">Glycosyltransferase</keyword>
<dbReference type="EMBL" id="AP006841">
    <property type="protein sequence ID" value="BAD50397.1"/>
    <property type="molecule type" value="Genomic_DNA"/>
</dbReference>
<dbReference type="InterPro" id="IPR001173">
    <property type="entry name" value="Glyco_trans_2-like"/>
</dbReference>
<dbReference type="RefSeq" id="WP_011203391.1">
    <property type="nucleotide sequence ID" value="NC_006347.1"/>
</dbReference>
<evidence type="ECO:0000313" key="6">
    <source>
        <dbReference type="Proteomes" id="UP000002197"/>
    </source>
</evidence>
<proteinExistence type="predicted"/>
<sequence>MPKISVIIPIYKSEKFLRKCVDSVLSQTFKDIEILLIDDGSPDLSGEICDQYASKYSRVKAFHIPNSGVSAARNFGISKSSGEYLCFIDSDDYVEDEYLECFGFNVYLDLDLYMQGYRMIGLNKKEEKKFPQSAVYYNQKEPYIYSEMNFIIASPCFKLYRRSIVVENHILFDESISLGEDHLFSLNYYCYVTSVYVSTGCFYNYIYHGSEQHLTNRYVSLENILYYSDQIEFFRNKIFANLGIINTSFLIPWKRAFVLIVLDSLMRVFRSEWSWSEKKMEYKKYIAYLKSNKKLFEVGTENYSTKILQLILNSKLFNSFVFVYVYIYMHKKTVLLVAYLTSQYRRNFIR</sequence>
<dbReference type="AlphaFoldDB" id="Q64Q34"/>
<protein>
    <submittedName>
        <fullName evidence="5">Putative glycosyltransferase</fullName>
    </submittedName>
</protein>
<evidence type="ECO:0000256" key="1">
    <source>
        <dbReference type="ARBA" id="ARBA00022676"/>
    </source>
</evidence>
<keyword evidence="3" id="KW-0812">Transmembrane</keyword>
<dbReference type="KEGG" id="bfr:BF3654"/>
<dbReference type="CDD" id="cd00761">
    <property type="entry name" value="Glyco_tranf_GTA_type"/>
    <property type="match status" value="1"/>
</dbReference>
<dbReference type="SUPFAM" id="SSF53448">
    <property type="entry name" value="Nucleotide-diphospho-sugar transferases"/>
    <property type="match status" value="1"/>
</dbReference>
<keyword evidence="3" id="KW-0472">Membrane</keyword>
<name>Q64Q34_BACFR</name>
<dbReference type="PATRIC" id="fig|295405.11.peg.3507"/>
<dbReference type="Proteomes" id="UP000002197">
    <property type="component" value="Chromosome"/>
</dbReference>
<keyword evidence="3" id="KW-1133">Transmembrane helix</keyword>
<evidence type="ECO:0000256" key="2">
    <source>
        <dbReference type="ARBA" id="ARBA00022679"/>
    </source>
</evidence>
<dbReference type="HOGENOM" id="CLU_025996_25_0_10"/>
<dbReference type="GO" id="GO:0016758">
    <property type="term" value="F:hexosyltransferase activity"/>
    <property type="evidence" value="ECO:0007669"/>
    <property type="project" value="UniProtKB-ARBA"/>
</dbReference>
<gene>
    <name evidence="5" type="ordered locus">BF3654</name>
</gene>
<dbReference type="OrthoDB" id="6307329at2"/>
<organism evidence="5 6">
    <name type="scientific">Bacteroides fragilis (strain YCH46)</name>
    <dbReference type="NCBI Taxonomy" id="295405"/>
    <lineage>
        <taxon>Bacteria</taxon>
        <taxon>Pseudomonadati</taxon>
        <taxon>Bacteroidota</taxon>
        <taxon>Bacteroidia</taxon>
        <taxon>Bacteroidales</taxon>
        <taxon>Bacteroidaceae</taxon>
        <taxon>Bacteroides</taxon>
    </lineage>
</organism>
<reference evidence="5 6" key="1">
    <citation type="journal article" date="2004" name="Proc. Natl. Acad. Sci. U.S.A.">
        <title>Genomic analysis of Bacteroides fragilis reveals extensive DNA inversions regulating cell surface adaptation.</title>
        <authorList>
            <person name="Kuwahara T."/>
            <person name="Yamashita A."/>
            <person name="Hirakawa H."/>
            <person name="Nakayama H."/>
            <person name="Toh H."/>
            <person name="Okada N."/>
            <person name="Kuhara S."/>
            <person name="Hattori M."/>
            <person name="Hayashi T."/>
            <person name="Ohnishi Y."/>
        </authorList>
    </citation>
    <scope>NUCLEOTIDE SEQUENCE [LARGE SCALE GENOMIC DNA]</scope>
    <source>
        <strain evidence="5 6">YCH46</strain>
    </source>
</reference>
<evidence type="ECO:0000313" key="5">
    <source>
        <dbReference type="EMBL" id="BAD50397.1"/>
    </source>
</evidence>
<feature type="transmembrane region" description="Helical" evidence="3">
    <location>
        <begin position="316"/>
        <end position="340"/>
    </location>
</feature>